<dbReference type="STRING" id="641526.ADIWIN_1437"/>
<evidence type="ECO:0000313" key="1">
    <source>
        <dbReference type="EMBL" id="EPR73407.1"/>
    </source>
</evidence>
<gene>
    <name evidence="1" type="ORF">ADIWIN_1437</name>
</gene>
<dbReference type="AlphaFoldDB" id="S7VVI7"/>
<sequence length="152" mass="18030">MEIMKTTQTNLRHAEWLSAEEMHIVSKEWLSELNFIKDEHLFFEDLVTHFTSQLIASDKFSDSKEIVDAINRSEKHNNKLIEAVKMHENELEIMVDGIDQKEAEKAYTKEHQDLVIGIKDFLKEYKSLKTQLFDIIKNIKKEDKRSHLLDRE</sequence>
<reference evidence="1 2" key="1">
    <citation type="journal article" date="2013" name="Genome Announc.">
        <title>Draft Genome Sequence of Winogradskyella psychrotolerans RS-3T, Isolated from the Marine Transect of Kongsfjorden, Ny-Alesund, Svalbard, Arctic Ocean.</title>
        <authorList>
            <person name="Kumar Pinnaka A."/>
            <person name="Ara S."/>
            <person name="Singh A."/>
            <person name="Shivaji S."/>
        </authorList>
    </citation>
    <scope>NUCLEOTIDE SEQUENCE [LARGE SCALE GENOMIC DNA]</scope>
    <source>
        <strain evidence="1 2">RS-3</strain>
    </source>
</reference>
<comment type="caution">
    <text evidence="1">The sequence shown here is derived from an EMBL/GenBank/DDBJ whole genome shotgun (WGS) entry which is preliminary data.</text>
</comment>
<keyword evidence="2" id="KW-1185">Reference proteome</keyword>
<evidence type="ECO:0000313" key="2">
    <source>
        <dbReference type="Proteomes" id="UP000014962"/>
    </source>
</evidence>
<name>S7VVI7_9FLAO</name>
<organism evidence="1 2">
    <name type="scientific">Winogradskyella psychrotolerans RS-3</name>
    <dbReference type="NCBI Taxonomy" id="641526"/>
    <lineage>
        <taxon>Bacteria</taxon>
        <taxon>Pseudomonadati</taxon>
        <taxon>Bacteroidota</taxon>
        <taxon>Flavobacteriia</taxon>
        <taxon>Flavobacteriales</taxon>
        <taxon>Flavobacteriaceae</taxon>
        <taxon>Winogradskyella</taxon>
    </lineage>
</organism>
<accession>S7VVI7</accession>
<dbReference type="eggNOG" id="ENOG5032VDQ">
    <property type="taxonomic scope" value="Bacteria"/>
</dbReference>
<protein>
    <submittedName>
        <fullName evidence="1">Uncharacterized protein</fullName>
    </submittedName>
</protein>
<dbReference type="PATRIC" id="fig|641526.4.peg.1426"/>
<proteinExistence type="predicted"/>
<dbReference type="Proteomes" id="UP000014962">
    <property type="component" value="Unassembled WGS sequence"/>
</dbReference>
<dbReference type="EMBL" id="ATMR01000091">
    <property type="protein sequence ID" value="EPR73407.1"/>
    <property type="molecule type" value="Genomic_DNA"/>
</dbReference>